<comment type="subcellular location">
    <subcellularLocation>
        <location evidence="1">Cell membrane</location>
        <topology evidence="1">Multi-pass membrane protein</topology>
    </subcellularLocation>
</comment>
<evidence type="ECO:0000256" key="2">
    <source>
        <dbReference type="ARBA" id="ARBA00022475"/>
    </source>
</evidence>
<keyword evidence="3 7" id="KW-0812">Transmembrane</keyword>
<feature type="compositionally biased region" description="Basic residues" evidence="6">
    <location>
        <begin position="800"/>
        <end position="811"/>
    </location>
</feature>
<dbReference type="Proteomes" id="UP001165283">
    <property type="component" value="Unassembled WGS sequence"/>
</dbReference>
<feature type="transmembrane region" description="Helical" evidence="7">
    <location>
        <begin position="308"/>
        <end position="324"/>
    </location>
</feature>
<evidence type="ECO:0000256" key="7">
    <source>
        <dbReference type="SAM" id="Phobius"/>
    </source>
</evidence>
<evidence type="ECO:0000256" key="5">
    <source>
        <dbReference type="ARBA" id="ARBA00023136"/>
    </source>
</evidence>
<feature type="transmembrane region" description="Helical" evidence="7">
    <location>
        <begin position="286"/>
        <end position="302"/>
    </location>
</feature>
<dbReference type="InterPro" id="IPR052159">
    <property type="entry name" value="Competence_DNA_uptake"/>
</dbReference>
<keyword evidence="10" id="KW-1185">Reference proteome</keyword>
<keyword evidence="4 7" id="KW-1133">Transmembrane helix</keyword>
<dbReference type="InterPro" id="IPR036866">
    <property type="entry name" value="RibonucZ/Hydroxyglut_hydro"/>
</dbReference>
<dbReference type="PANTHER" id="PTHR30619:SF1">
    <property type="entry name" value="RECOMBINATION PROTEIN 2"/>
    <property type="match status" value="1"/>
</dbReference>
<dbReference type="RefSeq" id="WP_308216011.1">
    <property type="nucleotide sequence ID" value="NZ_JAGSOV010000035.1"/>
</dbReference>
<dbReference type="Gene3D" id="3.60.15.10">
    <property type="entry name" value="Ribonuclease Z/Hydroxyacylglutathione hydrolase-like"/>
    <property type="match status" value="1"/>
</dbReference>
<feature type="transmembrane region" description="Helical" evidence="7">
    <location>
        <begin position="415"/>
        <end position="437"/>
    </location>
</feature>
<dbReference type="CDD" id="cd00448">
    <property type="entry name" value="YjgF_YER057c_UK114_family"/>
    <property type="match status" value="1"/>
</dbReference>
<dbReference type="SUPFAM" id="SSF55298">
    <property type="entry name" value="YjgF-like"/>
    <property type="match status" value="1"/>
</dbReference>
<feature type="transmembrane region" description="Helical" evidence="7">
    <location>
        <begin position="22"/>
        <end position="54"/>
    </location>
</feature>
<dbReference type="InterPro" id="IPR001279">
    <property type="entry name" value="Metallo-B-lactamas"/>
</dbReference>
<comment type="caution">
    <text evidence="9">The sequence shown here is derived from an EMBL/GenBank/DDBJ whole genome shotgun (WGS) entry which is preliminary data.</text>
</comment>
<dbReference type="InterPro" id="IPR035959">
    <property type="entry name" value="RutC-like_sf"/>
</dbReference>
<feature type="transmembrane region" description="Helical" evidence="7">
    <location>
        <begin position="504"/>
        <end position="522"/>
    </location>
</feature>
<protein>
    <submittedName>
        <fullName evidence="9">DNA internalization-related competence protein ComEC/Rec2</fullName>
    </submittedName>
</protein>
<feature type="region of interest" description="Disordered" evidence="6">
    <location>
        <begin position="786"/>
        <end position="826"/>
    </location>
</feature>
<dbReference type="Pfam" id="PF00753">
    <property type="entry name" value="Lactamase_B"/>
    <property type="match status" value="1"/>
</dbReference>
<dbReference type="EMBL" id="JAGSOV010000035">
    <property type="protein sequence ID" value="MCO1656612.1"/>
    <property type="molecule type" value="Genomic_DNA"/>
</dbReference>
<dbReference type="SUPFAM" id="SSF56281">
    <property type="entry name" value="Metallo-hydrolase/oxidoreductase"/>
    <property type="match status" value="1"/>
</dbReference>
<dbReference type="SMART" id="SM00849">
    <property type="entry name" value="Lactamase_B"/>
    <property type="match status" value="1"/>
</dbReference>
<feature type="domain" description="Metallo-beta-lactamase" evidence="8">
    <location>
        <begin position="541"/>
        <end position="741"/>
    </location>
</feature>
<dbReference type="NCBIfam" id="TIGR00360">
    <property type="entry name" value="ComEC_N-term"/>
    <property type="match status" value="1"/>
</dbReference>
<evidence type="ECO:0000256" key="1">
    <source>
        <dbReference type="ARBA" id="ARBA00004651"/>
    </source>
</evidence>
<evidence type="ECO:0000313" key="9">
    <source>
        <dbReference type="EMBL" id="MCO1656612.1"/>
    </source>
</evidence>
<keyword evidence="5 7" id="KW-0472">Membrane</keyword>
<evidence type="ECO:0000259" key="8">
    <source>
        <dbReference type="SMART" id="SM00849"/>
    </source>
</evidence>
<feature type="transmembrane region" description="Helical" evidence="7">
    <location>
        <begin position="258"/>
        <end position="279"/>
    </location>
</feature>
<dbReference type="NCBIfam" id="TIGR00361">
    <property type="entry name" value="ComEC_Rec2"/>
    <property type="match status" value="1"/>
</dbReference>
<dbReference type="Pfam" id="PF01042">
    <property type="entry name" value="Ribonuc_L-PSP"/>
    <property type="match status" value="1"/>
</dbReference>
<sequence>MRARDPHEPIRPPDLRLVPAALLAWAVVVVGVVGGPWPAGALTAVAAALAVVAWRRRRRPAWAARAVAAAGCAAAAGLVVTAHTLLLAGHPLREPAERGASATVRVVVTDDPRPVRVEAGVAGPATPATVVVAATLTAAEVGDDRWSTGGRVLLIAPADGWRDLLPGQEVGAQGLLAPAERGDLLAAVLRVRGPPVDPAAPPWWQTAAGELRSGLRGAAAAVLPPAPAGLLPGLAVGDRSALVAEVEDDFRTAGLTHLLAVSGANLAIVGGAVLAMLRLLRADPRLAAGLSAVVVVGFVVLARPSPSVLRAAVMGGVALLALALGRGRSAVPALAAAVLVLLLVDPALAVDPGFALSVVATGALVLLAPGWAEALRRRHVPRWAAEALAVPAAAFLATAPLVAGLNGTVNPVAVLANLLAVPAVAPATVLGVLGALLSPLSGAAAELCAWAAGPAVGWLVLVAGRAAAVPGAEIPWPEGPTGGLLLAGVLLLLLLLARSRRWRALLAAAGLGLALVLVPTRLAPPGWPPTGWAVAACDIGQGDALVLATGHPGRVVLVDVGPDDALVDACLRRLGVVGIALVLLSHLHADHIGGLAGALRGRPVGGVAVGPVREPHDALAAVRRQAAEAGAPLVSLATGQRLRWPGLVLDVLGPVHPAADVDPDDGTEVNDGSLVLRAGTPAGTVLLAGDVELAAQSDLLASGVDLRADVLKMPHHGSRYSSGEFLDAVRPRVVLVSVGAGNRYRHPDAGLLGRLERAGALVRRTDVAGDIAVVAGDGGVAGARSTGPLVVTRGDPLPASRRRAAAGRRSRSPPTTGPALAATCPGWRPGRATVAARESQHSVAGQRGRSPMRRESVNPWEWGLAWSLDQAELLTGVDRRLRCSGQVSMRPDPDSPGGLAVVAPGDMRGQIECSLANVDAILWKARMRREHVVGLRFYTTDVDAFLENYDVYTQWITPAGIRPPQSLLGIQRLARPELLVSIEADAAD</sequence>
<evidence type="ECO:0000256" key="4">
    <source>
        <dbReference type="ARBA" id="ARBA00022989"/>
    </source>
</evidence>
<dbReference type="CDD" id="cd07731">
    <property type="entry name" value="ComA-like_MBL-fold"/>
    <property type="match status" value="1"/>
</dbReference>
<dbReference type="InterPro" id="IPR004797">
    <property type="entry name" value="Competence_ComEC/Rec2"/>
</dbReference>
<dbReference type="Gene3D" id="3.30.1330.40">
    <property type="entry name" value="RutC-like"/>
    <property type="match status" value="1"/>
</dbReference>
<evidence type="ECO:0000256" key="6">
    <source>
        <dbReference type="SAM" id="MobiDB-lite"/>
    </source>
</evidence>
<feature type="transmembrane region" description="Helical" evidence="7">
    <location>
        <begin position="449"/>
        <end position="468"/>
    </location>
</feature>
<feature type="transmembrane region" description="Helical" evidence="7">
    <location>
        <begin position="66"/>
        <end position="88"/>
    </location>
</feature>
<evidence type="ECO:0000256" key="3">
    <source>
        <dbReference type="ARBA" id="ARBA00022692"/>
    </source>
</evidence>
<reference evidence="9" key="1">
    <citation type="submission" date="2021-04" db="EMBL/GenBank/DDBJ databases">
        <title>Pseudonocardia sp. nov., isolated from sandy soil of mangrove forest.</title>
        <authorList>
            <person name="Zan Z."/>
            <person name="Huang R."/>
            <person name="Liu W."/>
        </authorList>
    </citation>
    <scope>NUCLEOTIDE SEQUENCE</scope>
    <source>
        <strain evidence="9">S2-4</strain>
    </source>
</reference>
<dbReference type="PANTHER" id="PTHR30619">
    <property type="entry name" value="DNA INTERNALIZATION/COMPETENCE PROTEIN COMEC/REC2"/>
    <property type="match status" value="1"/>
</dbReference>
<feature type="transmembrane region" description="Helical" evidence="7">
    <location>
        <begin position="354"/>
        <end position="371"/>
    </location>
</feature>
<dbReference type="InterPro" id="IPR006175">
    <property type="entry name" value="YjgF/YER057c/UK114"/>
</dbReference>
<keyword evidence="2" id="KW-1003">Cell membrane</keyword>
<organism evidence="9 10">
    <name type="scientific">Pseudonocardia humida</name>
    <dbReference type="NCBI Taxonomy" id="2800819"/>
    <lineage>
        <taxon>Bacteria</taxon>
        <taxon>Bacillati</taxon>
        <taxon>Actinomycetota</taxon>
        <taxon>Actinomycetes</taxon>
        <taxon>Pseudonocardiales</taxon>
        <taxon>Pseudonocardiaceae</taxon>
        <taxon>Pseudonocardia</taxon>
    </lineage>
</organism>
<accession>A0ABT1A0T1</accession>
<feature type="transmembrane region" description="Helical" evidence="7">
    <location>
        <begin position="331"/>
        <end position="348"/>
    </location>
</feature>
<gene>
    <name evidence="9" type="ORF">KDL28_16260</name>
</gene>
<feature type="transmembrane region" description="Helical" evidence="7">
    <location>
        <begin position="480"/>
        <end position="497"/>
    </location>
</feature>
<name>A0ABT1A0T1_9PSEU</name>
<evidence type="ECO:0000313" key="10">
    <source>
        <dbReference type="Proteomes" id="UP001165283"/>
    </source>
</evidence>
<dbReference type="InterPro" id="IPR035681">
    <property type="entry name" value="ComA-like_MBL"/>
</dbReference>
<dbReference type="Pfam" id="PF03772">
    <property type="entry name" value="Competence"/>
    <property type="match status" value="1"/>
</dbReference>
<proteinExistence type="predicted"/>
<dbReference type="InterPro" id="IPR004477">
    <property type="entry name" value="ComEC_N"/>
</dbReference>
<feature type="transmembrane region" description="Helical" evidence="7">
    <location>
        <begin position="383"/>
        <end position="403"/>
    </location>
</feature>